<proteinExistence type="predicted"/>
<accession>A0ABY5S3Y9</accession>
<dbReference type="InterPro" id="IPR018911">
    <property type="entry name" value="Gmad2_Ig-like_dom"/>
</dbReference>
<dbReference type="Proteomes" id="UP001057877">
    <property type="component" value="Chromosome"/>
</dbReference>
<gene>
    <name evidence="2" type="ORF">L1F29_23585</name>
</gene>
<dbReference type="RefSeq" id="WP_258384502.1">
    <property type="nucleotide sequence ID" value="NZ_CP091430.1"/>
</dbReference>
<feature type="domain" description="Bacterial spore germination immunoglobulin-like" evidence="1">
    <location>
        <begin position="179"/>
        <end position="255"/>
    </location>
</feature>
<evidence type="ECO:0000313" key="3">
    <source>
        <dbReference type="Proteomes" id="UP001057877"/>
    </source>
</evidence>
<reference evidence="2" key="1">
    <citation type="submission" date="2022-01" db="EMBL/GenBank/DDBJ databases">
        <title>Paenibacillus spongiae sp. nov., isolated from marine sponge.</title>
        <authorList>
            <person name="Li Z."/>
            <person name="Zhang M."/>
        </authorList>
    </citation>
    <scope>NUCLEOTIDE SEQUENCE</scope>
    <source>
        <strain evidence="2">PHS-Z3</strain>
    </source>
</reference>
<dbReference type="Pfam" id="PF10648">
    <property type="entry name" value="Gmad2"/>
    <property type="match status" value="2"/>
</dbReference>
<keyword evidence="3" id="KW-1185">Reference proteome</keyword>
<organism evidence="2 3">
    <name type="scientific">Paenibacillus spongiae</name>
    <dbReference type="NCBI Taxonomy" id="2909671"/>
    <lineage>
        <taxon>Bacteria</taxon>
        <taxon>Bacillati</taxon>
        <taxon>Bacillota</taxon>
        <taxon>Bacilli</taxon>
        <taxon>Bacillales</taxon>
        <taxon>Paenibacillaceae</taxon>
        <taxon>Paenibacillus</taxon>
    </lineage>
</organism>
<feature type="domain" description="Bacterial spore germination immunoglobulin-like" evidence="1">
    <location>
        <begin position="76"/>
        <end position="147"/>
    </location>
</feature>
<protein>
    <submittedName>
        <fullName evidence="2">Gmad2 immunoglobulin-like domain-containing protein</fullName>
    </submittedName>
</protein>
<sequence length="266" mass="29047">MNKVTISTIVASVIAGTALFGFTSISIDNFSVAHAKEIMKQENHHQVKPPVTKQPEAEKAVNDSFRNIKAEKTSLLFEIKGEASVFEGTYNYSVKQGKKEIASGFGTASMGGPEWGKVKQMIAIPVNKLSAYAPLTIELYEIDQESGKQVRTVKMPLSLNKTGKSKGNEVFRKMTVAPVAVEYTVKGEARLHEGTYNYTVKQGKKEIASGFGTASIGAPEWGQVKQTIMVPTNKLSVNQPQPLTLDLFSIDMESGEAVDKWTIKLS</sequence>
<name>A0ABY5S3Y9_9BACL</name>
<evidence type="ECO:0000259" key="1">
    <source>
        <dbReference type="Pfam" id="PF10648"/>
    </source>
</evidence>
<dbReference type="EMBL" id="CP091430">
    <property type="protein sequence ID" value="UVI28414.1"/>
    <property type="molecule type" value="Genomic_DNA"/>
</dbReference>
<evidence type="ECO:0000313" key="2">
    <source>
        <dbReference type="EMBL" id="UVI28414.1"/>
    </source>
</evidence>